<dbReference type="PANTHER" id="PTHR23011:SF28">
    <property type="entry name" value="CYCLIC NUCLEOTIDE-BINDING DOMAIN CONTAINING PROTEIN"/>
    <property type="match status" value="1"/>
</dbReference>
<dbReference type="InterPro" id="IPR000595">
    <property type="entry name" value="cNMP-bd_dom"/>
</dbReference>
<dbReference type="SUPFAM" id="SSF51206">
    <property type="entry name" value="cAMP-binding domain-like"/>
    <property type="match status" value="2"/>
</dbReference>
<dbReference type="Proteomes" id="UP000009168">
    <property type="component" value="Unassembled WGS sequence"/>
</dbReference>
<organism evidence="2 3">
    <name type="scientific">Tetrahymena thermophila (strain SB210)</name>
    <dbReference type="NCBI Taxonomy" id="312017"/>
    <lineage>
        <taxon>Eukaryota</taxon>
        <taxon>Sar</taxon>
        <taxon>Alveolata</taxon>
        <taxon>Ciliophora</taxon>
        <taxon>Intramacronucleata</taxon>
        <taxon>Oligohymenophorea</taxon>
        <taxon>Hymenostomatida</taxon>
        <taxon>Tetrahymenina</taxon>
        <taxon>Tetrahymenidae</taxon>
        <taxon>Tetrahymena</taxon>
    </lineage>
</organism>
<dbReference type="InterPro" id="IPR018490">
    <property type="entry name" value="cNMP-bd_dom_sf"/>
</dbReference>
<dbReference type="EMBL" id="GG662295">
    <property type="protein sequence ID" value="EWS71295.1"/>
    <property type="molecule type" value="Genomic_DNA"/>
</dbReference>
<evidence type="ECO:0000313" key="2">
    <source>
        <dbReference type="EMBL" id="EWS71295.1"/>
    </source>
</evidence>
<dbReference type="InParanoid" id="W7WWX8"/>
<dbReference type="Gene3D" id="2.60.120.10">
    <property type="entry name" value="Jelly Rolls"/>
    <property type="match status" value="2"/>
</dbReference>
<reference evidence="3" key="1">
    <citation type="journal article" date="2006" name="PLoS Biol.">
        <title>Macronuclear genome sequence of the ciliate Tetrahymena thermophila, a model eukaryote.</title>
        <authorList>
            <person name="Eisen J.A."/>
            <person name="Coyne R.S."/>
            <person name="Wu M."/>
            <person name="Wu D."/>
            <person name="Thiagarajan M."/>
            <person name="Wortman J.R."/>
            <person name="Badger J.H."/>
            <person name="Ren Q."/>
            <person name="Amedeo P."/>
            <person name="Jones K.M."/>
            <person name="Tallon L.J."/>
            <person name="Delcher A.L."/>
            <person name="Salzberg S.L."/>
            <person name="Silva J.C."/>
            <person name="Haas B.J."/>
            <person name="Majoros W.H."/>
            <person name="Farzad M."/>
            <person name="Carlton J.M."/>
            <person name="Smith R.K. Jr."/>
            <person name="Garg J."/>
            <person name="Pearlman R.E."/>
            <person name="Karrer K.M."/>
            <person name="Sun L."/>
            <person name="Manning G."/>
            <person name="Elde N.C."/>
            <person name="Turkewitz A.P."/>
            <person name="Asai D.J."/>
            <person name="Wilkes D.E."/>
            <person name="Wang Y."/>
            <person name="Cai H."/>
            <person name="Collins K."/>
            <person name="Stewart B.A."/>
            <person name="Lee S.R."/>
            <person name="Wilamowska K."/>
            <person name="Weinberg Z."/>
            <person name="Ruzzo W.L."/>
            <person name="Wloga D."/>
            <person name="Gaertig J."/>
            <person name="Frankel J."/>
            <person name="Tsao C.-C."/>
            <person name="Gorovsky M.A."/>
            <person name="Keeling P.J."/>
            <person name="Waller R.F."/>
            <person name="Patron N.J."/>
            <person name="Cherry J.M."/>
            <person name="Stover N.A."/>
            <person name="Krieger C.J."/>
            <person name="del Toro C."/>
            <person name="Ryder H.F."/>
            <person name="Williamson S.C."/>
            <person name="Barbeau R.A."/>
            <person name="Hamilton E.P."/>
            <person name="Orias E."/>
        </authorList>
    </citation>
    <scope>NUCLEOTIDE SEQUENCE [LARGE SCALE GENOMIC DNA]</scope>
    <source>
        <strain evidence="3">SB210</strain>
    </source>
</reference>
<dbReference type="PROSITE" id="PS50042">
    <property type="entry name" value="CNMP_BINDING_3"/>
    <property type="match status" value="2"/>
</dbReference>
<dbReference type="PANTHER" id="PTHR23011">
    <property type="entry name" value="CYCLIC NUCLEOTIDE-BINDING DOMAIN CONTAINING PROTEIN"/>
    <property type="match status" value="1"/>
</dbReference>
<dbReference type="AlphaFoldDB" id="W7WWX8"/>
<keyword evidence="3" id="KW-1185">Reference proteome</keyword>
<protein>
    <submittedName>
        <fullName evidence="2">Cyclic nucleotide-binding domain protein</fullName>
    </submittedName>
</protein>
<dbReference type="KEGG" id="tet:TTHERM_001129770"/>
<evidence type="ECO:0000259" key="1">
    <source>
        <dbReference type="PROSITE" id="PS50042"/>
    </source>
</evidence>
<dbReference type="GeneID" id="24441776"/>
<name>W7WWX8_TETTS</name>
<feature type="domain" description="Cyclic nucleotide-binding" evidence="1">
    <location>
        <begin position="1"/>
        <end position="73"/>
    </location>
</feature>
<dbReference type="RefSeq" id="XP_012656174.1">
    <property type="nucleotide sequence ID" value="XM_012800720.1"/>
</dbReference>
<dbReference type="InterPro" id="IPR014710">
    <property type="entry name" value="RmlC-like_jellyroll"/>
</dbReference>
<sequence>MLIKRYLNLSLVSKLGQYQHFGEESLVSSAYRQETAACIEDTELIFIKKDDFKAIVNLKEDKKLLKKTEYMRNCILFQDWSFNTLKYLYLSSEEISVSKGEIVFNQDDISSTVFLIKSGSFSAVKKLRVDLSEKQKIPIQTLKQYKSKMDQMYKNLEVKVYTYSQYGIFGEEDLLLNQNRTFSVVCESFAGELLVIQASEFFNKVMKLSSEVIQTIQKQKEQIFEQSYQQQKRNINKYQSFIIENRQETLNQIDIQLKQKSVEILKEDESQELHFRINQEFHQLKNIDPNVSPSIYPRKNLHSFYRRKMYQQIINKQKSFENPIFSPSKSKEDNSQKEAPEMISKLIDKKKKVYQEKNMKPTNIEEYDDIIEISPRTKKQFEKRRSVLKSPKRNKSTNYTKRQSIQVLENLIKNVNKKYQVNESFFQSEDQENVQNQNENKRKSKIVLADLSVSFDVSKDKILSVDNSSLKNIEKLLKRRDSITTRLLSHHTDASNSQILEDIVNLNYSKDLTDYAQKDIIRESKSKEDQQFLPKIKYKVNDQEEYMKHLKLQIDSYNTYNQKQDKVLQKYLENKNLKATNEYNYIKLSLSQFVDQNEYKQICNQNSRSRYLSTNSKKVNMQSAVWQYNIQQLNKSKQVINQALNNIKIQNEEKSLRRSIPIRISSSLSKYQYPQS</sequence>
<dbReference type="CDD" id="cd00038">
    <property type="entry name" value="CAP_ED"/>
    <property type="match status" value="1"/>
</dbReference>
<proteinExistence type="predicted"/>
<evidence type="ECO:0000313" key="3">
    <source>
        <dbReference type="Proteomes" id="UP000009168"/>
    </source>
</evidence>
<gene>
    <name evidence="2" type="ORF">TTHERM_001129770</name>
</gene>
<accession>W7WWX8</accession>
<feature type="domain" description="Cyclic nucleotide-binding" evidence="1">
    <location>
        <begin position="76"/>
        <end position="188"/>
    </location>
</feature>